<feature type="region of interest" description="Disordered" evidence="2">
    <location>
        <begin position="1"/>
        <end position="24"/>
    </location>
</feature>
<sequence length="361" mass="39890">MSEQGDETDKKHDPTQKKLDEARKKGDIPKSNDLLVAASYFGLLICVLMAGAGSIETLGAAMVTMIDQSSALAPEIFNGDARALLGSILSEVGLSMMPWFIIPALLVIATLVAQRGITFAGSKLHFKASRISPISNAKNKYGRNGIFEFSKSFIKLLVYSGVLALFIRARLAEMAAAAMGEPVLSIGLLVEVATEFLFVAFLVALVIGALDFLWQRAEHIRKNRMSDKEMRDEHKEVEGDPHMKQLRRQRAQEIAFSQMMGNIPKADVIITNPTHYAVALKWSREKHAAPECIAKGVDEIAARIREEAQRHGIPMRQDPPTARAIYASVEIGQEVKPENYMAVAAAIRFADAMRKRSSWKR</sequence>
<keyword evidence="5" id="KW-1185">Reference proteome</keyword>
<keyword evidence="3" id="KW-1133">Transmembrane helix</keyword>
<dbReference type="Proteomes" id="UP001227162">
    <property type="component" value="Unassembled WGS sequence"/>
</dbReference>
<gene>
    <name evidence="4" type="ORF">NOI20_07670</name>
</gene>
<dbReference type="PANTHER" id="PTHR30531">
    <property type="entry name" value="FLAGELLAR BIOSYNTHETIC PROTEIN FLHB"/>
    <property type="match status" value="1"/>
</dbReference>
<dbReference type="GO" id="GO:0009306">
    <property type="term" value="P:protein secretion"/>
    <property type="evidence" value="ECO:0007669"/>
    <property type="project" value="InterPro"/>
</dbReference>
<dbReference type="InterPro" id="IPR006135">
    <property type="entry name" value="T3SS_substrate_exporter"/>
</dbReference>
<dbReference type="AlphaFoldDB" id="A0AAJ1X466"/>
<dbReference type="SUPFAM" id="SSF160544">
    <property type="entry name" value="EscU C-terminal domain-like"/>
    <property type="match status" value="1"/>
</dbReference>
<reference evidence="4" key="2">
    <citation type="submission" date="2023-04" db="EMBL/GenBank/DDBJ databases">
        <title>'Rhodoalgimonas zhirmunskyi' gen. nov., isolated from a red alga.</title>
        <authorList>
            <person name="Nedashkovskaya O.I."/>
            <person name="Otstavnykh N.Y."/>
            <person name="Bystritskaya E.P."/>
            <person name="Balabanova L.A."/>
            <person name="Isaeva M.P."/>
        </authorList>
    </citation>
    <scope>NUCLEOTIDE SEQUENCE</scope>
    <source>
        <strain evidence="4">10Alg 79</strain>
    </source>
</reference>
<feature type="transmembrane region" description="Helical" evidence="3">
    <location>
        <begin position="153"/>
        <end position="172"/>
    </location>
</feature>
<dbReference type="GO" id="GO:0005886">
    <property type="term" value="C:plasma membrane"/>
    <property type="evidence" value="ECO:0007669"/>
    <property type="project" value="TreeGrafter"/>
</dbReference>
<keyword evidence="4" id="KW-0969">Cilium</keyword>
<comment type="similarity">
    <text evidence="1">Belongs to the type III secretion exporter family.</text>
</comment>
<keyword evidence="3" id="KW-0812">Transmembrane</keyword>
<feature type="compositionally biased region" description="Basic and acidic residues" evidence="2">
    <location>
        <begin position="7"/>
        <end position="24"/>
    </location>
</feature>
<keyword evidence="3" id="KW-0472">Membrane</keyword>
<evidence type="ECO:0000256" key="2">
    <source>
        <dbReference type="SAM" id="MobiDB-lite"/>
    </source>
</evidence>
<dbReference type="Pfam" id="PF01312">
    <property type="entry name" value="Bac_export_2"/>
    <property type="match status" value="1"/>
</dbReference>
<feature type="transmembrane region" description="Helical" evidence="3">
    <location>
        <begin position="34"/>
        <end position="55"/>
    </location>
</feature>
<evidence type="ECO:0000313" key="4">
    <source>
        <dbReference type="EMBL" id="MDQ2093983.1"/>
    </source>
</evidence>
<dbReference type="PANTHER" id="PTHR30531:SF12">
    <property type="entry name" value="FLAGELLAR BIOSYNTHETIC PROTEIN FLHB"/>
    <property type="match status" value="1"/>
</dbReference>
<dbReference type="EMBL" id="JANFFA010000002">
    <property type="protein sequence ID" value="MDQ2093983.1"/>
    <property type="molecule type" value="Genomic_DNA"/>
</dbReference>
<dbReference type="InterPro" id="IPR029025">
    <property type="entry name" value="T3SS_substrate_exporter_C"/>
</dbReference>
<evidence type="ECO:0000256" key="1">
    <source>
        <dbReference type="ARBA" id="ARBA00010690"/>
    </source>
</evidence>
<feature type="transmembrane region" description="Helical" evidence="3">
    <location>
        <begin position="96"/>
        <end position="113"/>
    </location>
</feature>
<name>A0AAJ1X466_9RHOB</name>
<dbReference type="Gene3D" id="3.40.1690.10">
    <property type="entry name" value="secretion proteins EscU"/>
    <property type="match status" value="1"/>
</dbReference>
<comment type="caution">
    <text evidence="4">The sequence shown here is derived from an EMBL/GenBank/DDBJ whole genome shotgun (WGS) entry which is preliminary data.</text>
</comment>
<dbReference type="RefSeq" id="WP_317625608.1">
    <property type="nucleotide sequence ID" value="NZ_JANFFA010000002.1"/>
</dbReference>
<keyword evidence="4" id="KW-0282">Flagellum</keyword>
<reference evidence="4" key="1">
    <citation type="submission" date="2022-07" db="EMBL/GenBank/DDBJ databases">
        <authorList>
            <person name="Otstavnykh N."/>
            <person name="Isaeva M."/>
            <person name="Bystritskaya E."/>
        </authorList>
    </citation>
    <scope>NUCLEOTIDE SEQUENCE</scope>
    <source>
        <strain evidence="4">10Alg 79</strain>
    </source>
</reference>
<proteinExistence type="inferred from homology"/>
<evidence type="ECO:0000256" key="3">
    <source>
        <dbReference type="SAM" id="Phobius"/>
    </source>
</evidence>
<protein>
    <submittedName>
        <fullName evidence="4">Flagellar type III secretion system protein FlhB</fullName>
    </submittedName>
</protein>
<keyword evidence="4" id="KW-0966">Cell projection</keyword>
<feature type="transmembrane region" description="Helical" evidence="3">
    <location>
        <begin position="192"/>
        <end position="214"/>
    </location>
</feature>
<organism evidence="4 5">
    <name type="scientific">Rhodalgimonas zhirmunskyi</name>
    <dbReference type="NCBI Taxonomy" id="2964767"/>
    <lineage>
        <taxon>Bacteria</taxon>
        <taxon>Pseudomonadati</taxon>
        <taxon>Pseudomonadota</taxon>
        <taxon>Alphaproteobacteria</taxon>
        <taxon>Rhodobacterales</taxon>
        <taxon>Roseobacteraceae</taxon>
        <taxon>Rhodalgimonas</taxon>
    </lineage>
</organism>
<dbReference type="Gene3D" id="6.10.250.2080">
    <property type="match status" value="1"/>
</dbReference>
<evidence type="ECO:0000313" key="5">
    <source>
        <dbReference type="Proteomes" id="UP001227162"/>
    </source>
</evidence>
<accession>A0AAJ1X466</accession>
<dbReference type="PRINTS" id="PR00950">
    <property type="entry name" value="TYPE3IMSPROT"/>
</dbReference>